<dbReference type="AlphaFoldDB" id="A0A1Q5SZ21"/>
<dbReference type="RefSeq" id="WP_066232113.1">
    <property type="nucleotide sequence ID" value="NZ_MQMG01000023.1"/>
</dbReference>
<sequence length="153" mass="17146">MFLLAQLQQILNVLVNVQTAFQQRLPAVSLTTIEPPTISSVLHPVSLLLTHMKREEKEVYQPIVHNVYHERIDGKGYPDGLTGDDIPLFGKIIAVADAFDAMTSDRPYRKGMDIHQAADILRKGKGTQWDGELVDLFLKHLKEERLLSTSAAS</sequence>
<evidence type="ECO:0000313" key="3">
    <source>
        <dbReference type="Proteomes" id="UP000186030"/>
    </source>
</evidence>
<dbReference type="InterPro" id="IPR037522">
    <property type="entry name" value="HD_GYP_dom"/>
</dbReference>
<dbReference type="SUPFAM" id="SSF109604">
    <property type="entry name" value="HD-domain/PDEase-like"/>
    <property type="match status" value="1"/>
</dbReference>
<accession>A0A1Q5SZ21</accession>
<gene>
    <name evidence="2" type="ORF">BRO54_1978</name>
</gene>
<proteinExistence type="predicted"/>
<protein>
    <submittedName>
        <fullName evidence="2">Response regulator</fullName>
    </submittedName>
</protein>
<dbReference type="InterPro" id="IPR003607">
    <property type="entry name" value="HD/PDEase_dom"/>
</dbReference>
<evidence type="ECO:0000313" key="2">
    <source>
        <dbReference type="EMBL" id="OKO93146.1"/>
    </source>
</evidence>
<dbReference type="PANTHER" id="PTHR43155">
    <property type="entry name" value="CYCLIC DI-GMP PHOSPHODIESTERASE PA4108-RELATED"/>
    <property type="match status" value="1"/>
</dbReference>
<reference evidence="2 3" key="1">
    <citation type="submission" date="2016-11" db="EMBL/GenBank/DDBJ databases">
        <authorList>
            <person name="Kadnikov V."/>
            <person name="Nazina T."/>
        </authorList>
    </citation>
    <scope>NUCLEOTIDE SEQUENCE [LARGE SCALE GENOMIC DNA]</scope>
    <source>
        <strain evidence="2 3">1017</strain>
    </source>
</reference>
<reference evidence="3" key="2">
    <citation type="submission" date="2017-01" db="EMBL/GenBank/DDBJ databases">
        <title>Genome sequencing and annotation of Geobacillus sp. 1017, a Hydrocarbon-Oxidizing Thermophilic Bacterium Isolated from a Heavy Oil Reservoir (China).</title>
        <authorList>
            <person name="Kadnikov V.V."/>
            <person name="Mardanov A.V."/>
            <person name="Poltaraus A.B."/>
            <person name="Sokolova D.S."/>
            <person name="Semenova E.M."/>
            <person name="Ravin N.V."/>
            <person name="Tourova T.P."/>
            <person name="Nazina T.N."/>
        </authorList>
    </citation>
    <scope>NUCLEOTIDE SEQUENCE [LARGE SCALE GENOMIC DNA]</scope>
    <source>
        <strain evidence="3">1017</strain>
    </source>
</reference>
<dbReference type="PANTHER" id="PTHR43155:SF2">
    <property type="entry name" value="CYCLIC DI-GMP PHOSPHODIESTERASE PA4108"/>
    <property type="match status" value="1"/>
</dbReference>
<name>A0A1Q5SZ21_9BACL</name>
<evidence type="ECO:0000259" key="1">
    <source>
        <dbReference type="PROSITE" id="PS51832"/>
    </source>
</evidence>
<comment type="caution">
    <text evidence="2">The sequence shown here is derived from an EMBL/GenBank/DDBJ whole genome shotgun (WGS) entry which is preliminary data.</text>
</comment>
<feature type="domain" description="HD-GYP" evidence="1">
    <location>
        <begin position="1"/>
        <end position="153"/>
    </location>
</feature>
<dbReference type="Gene3D" id="1.10.3210.10">
    <property type="entry name" value="Hypothetical protein af1432"/>
    <property type="match status" value="1"/>
</dbReference>
<dbReference type="CDD" id="cd00077">
    <property type="entry name" value="HDc"/>
    <property type="match status" value="1"/>
</dbReference>
<organism evidence="2 3">
    <name type="scientific">Geobacillus proteiniphilus</name>
    <dbReference type="NCBI Taxonomy" id="860353"/>
    <lineage>
        <taxon>Bacteria</taxon>
        <taxon>Bacillati</taxon>
        <taxon>Bacillota</taxon>
        <taxon>Bacilli</taxon>
        <taxon>Bacillales</taxon>
        <taxon>Anoxybacillaceae</taxon>
        <taxon>Geobacillus</taxon>
    </lineage>
</organism>
<dbReference type="EMBL" id="MQMG01000023">
    <property type="protein sequence ID" value="OKO93146.1"/>
    <property type="molecule type" value="Genomic_DNA"/>
</dbReference>
<dbReference type="Proteomes" id="UP000186030">
    <property type="component" value="Unassembled WGS sequence"/>
</dbReference>
<dbReference type="Pfam" id="PF13487">
    <property type="entry name" value="HD_5"/>
    <property type="match status" value="1"/>
</dbReference>
<dbReference type="PROSITE" id="PS51832">
    <property type="entry name" value="HD_GYP"/>
    <property type="match status" value="1"/>
</dbReference>